<keyword evidence="3" id="KW-1185">Reference proteome</keyword>
<evidence type="ECO:0000256" key="1">
    <source>
        <dbReference type="SAM" id="Phobius"/>
    </source>
</evidence>
<reference evidence="2 3" key="1">
    <citation type="submission" date="2020-07" db="EMBL/GenBank/DDBJ databases">
        <title>Sequencing the genomes of 1000 actinobacteria strains.</title>
        <authorList>
            <person name="Klenk H.-P."/>
        </authorList>
    </citation>
    <scope>NUCLEOTIDE SEQUENCE [LARGE SCALE GENOMIC DNA]</scope>
    <source>
        <strain evidence="2 3">DSM 104001</strain>
    </source>
</reference>
<feature type="transmembrane region" description="Helical" evidence="1">
    <location>
        <begin position="12"/>
        <end position="34"/>
    </location>
</feature>
<sequence length="103" mass="11037">MARWFSLAAAAVRLIGGVIGAVILIHAAFVLFGANPANTLVQFTTSWRDNFGWFTKDLFSTTNPKFGEAINDALAAVIYIVVASLISKLIVRLAPAEKAKAKS</sequence>
<proteinExistence type="predicted"/>
<dbReference type="AlphaFoldDB" id="A0A853CE96"/>
<feature type="transmembrane region" description="Helical" evidence="1">
    <location>
        <begin position="73"/>
        <end position="94"/>
    </location>
</feature>
<gene>
    <name evidence="2" type="ORF">GGQ55_002422</name>
</gene>
<comment type="caution">
    <text evidence="2">The sequence shown here is derived from an EMBL/GenBank/DDBJ whole genome shotgun (WGS) entry which is preliminary data.</text>
</comment>
<evidence type="ECO:0000313" key="3">
    <source>
        <dbReference type="Proteomes" id="UP000541969"/>
    </source>
</evidence>
<organism evidence="2 3">
    <name type="scientific">Petropleomorpha daqingensis</name>
    <dbReference type="NCBI Taxonomy" id="2026353"/>
    <lineage>
        <taxon>Bacteria</taxon>
        <taxon>Bacillati</taxon>
        <taxon>Actinomycetota</taxon>
        <taxon>Actinomycetes</taxon>
        <taxon>Geodermatophilales</taxon>
        <taxon>Geodermatophilaceae</taxon>
        <taxon>Petropleomorpha</taxon>
    </lineage>
</organism>
<protein>
    <submittedName>
        <fullName evidence="2">Uncharacterized protein</fullName>
    </submittedName>
</protein>
<keyword evidence="1" id="KW-0472">Membrane</keyword>
<dbReference type="EMBL" id="JACBZT010000001">
    <property type="protein sequence ID" value="NYJ06144.1"/>
    <property type="molecule type" value="Genomic_DNA"/>
</dbReference>
<dbReference type="Proteomes" id="UP000541969">
    <property type="component" value="Unassembled WGS sequence"/>
</dbReference>
<dbReference type="RefSeq" id="WP_179717051.1">
    <property type="nucleotide sequence ID" value="NZ_JACBZT010000001.1"/>
</dbReference>
<evidence type="ECO:0000313" key="2">
    <source>
        <dbReference type="EMBL" id="NYJ06144.1"/>
    </source>
</evidence>
<accession>A0A853CE96</accession>
<keyword evidence="1" id="KW-0812">Transmembrane</keyword>
<name>A0A853CE96_9ACTN</name>
<keyword evidence="1" id="KW-1133">Transmembrane helix</keyword>